<sequence length="200" mass="21652">MPDLDPARTAVVNIHWQHEVVSPEGTFGPFFAEQVIRRRVASYAARLVAAARSRGSLIVYTQTVHRPGYPDLIANTPLFAMIAEHQAFLGGTPQAQIIDELAPEPEDVLIHQVRLSGFFGTELDTVLRGRGMQTLLFTGVATNLAVTHTVFDAINLGYRPVIVSDACTAASDQAHQASLETLGLLCPVLDTEGVLRQLPG</sequence>
<keyword evidence="4" id="KW-1185">Reference proteome</keyword>
<evidence type="ECO:0000313" key="3">
    <source>
        <dbReference type="EMBL" id="SCF28652.1"/>
    </source>
</evidence>
<dbReference type="SUPFAM" id="SSF52499">
    <property type="entry name" value="Isochorismatase-like hydrolases"/>
    <property type="match status" value="1"/>
</dbReference>
<feature type="domain" description="Isochorismatase-like" evidence="2">
    <location>
        <begin position="9"/>
        <end position="192"/>
    </location>
</feature>
<name>A0A1C4Z6I6_MICEC</name>
<dbReference type="AlphaFoldDB" id="A0A1C4Z6I6"/>
<accession>A0A1C4Z6I6</accession>
<dbReference type="Pfam" id="PF00857">
    <property type="entry name" value="Isochorismatase"/>
    <property type="match status" value="1"/>
</dbReference>
<dbReference type="OrthoDB" id="3398739at2"/>
<proteinExistence type="predicted"/>
<dbReference type="RefSeq" id="WP_088983662.1">
    <property type="nucleotide sequence ID" value="NZ_LT607413.1"/>
</dbReference>
<gene>
    <name evidence="3" type="ORF">GA0070618_4840</name>
</gene>
<protein>
    <submittedName>
        <fullName evidence="3">Nicotinamidase-related amidase</fullName>
    </submittedName>
</protein>
<dbReference type="CDD" id="cd00431">
    <property type="entry name" value="cysteine_hydrolases"/>
    <property type="match status" value="1"/>
</dbReference>
<dbReference type="Proteomes" id="UP000198253">
    <property type="component" value="Chromosome I"/>
</dbReference>
<evidence type="ECO:0000259" key="2">
    <source>
        <dbReference type="Pfam" id="PF00857"/>
    </source>
</evidence>
<dbReference type="Gene3D" id="3.40.50.850">
    <property type="entry name" value="Isochorismatase-like"/>
    <property type="match status" value="1"/>
</dbReference>
<organism evidence="3 4">
    <name type="scientific">Micromonospora echinospora</name>
    <name type="common">Micromonospora purpurea</name>
    <dbReference type="NCBI Taxonomy" id="1877"/>
    <lineage>
        <taxon>Bacteria</taxon>
        <taxon>Bacillati</taxon>
        <taxon>Actinomycetota</taxon>
        <taxon>Actinomycetes</taxon>
        <taxon>Micromonosporales</taxon>
        <taxon>Micromonosporaceae</taxon>
        <taxon>Micromonospora</taxon>
    </lineage>
</organism>
<keyword evidence="1" id="KW-0378">Hydrolase</keyword>
<dbReference type="EMBL" id="LT607413">
    <property type="protein sequence ID" value="SCF28652.1"/>
    <property type="molecule type" value="Genomic_DNA"/>
</dbReference>
<dbReference type="InParanoid" id="A0A1C4Z6I6"/>
<dbReference type="InterPro" id="IPR000868">
    <property type="entry name" value="Isochorismatase-like_dom"/>
</dbReference>
<dbReference type="InterPro" id="IPR050272">
    <property type="entry name" value="Isochorismatase-like_hydrls"/>
</dbReference>
<dbReference type="PANTHER" id="PTHR43540:SF6">
    <property type="entry name" value="ISOCHORISMATASE-LIKE DOMAIN-CONTAINING PROTEIN"/>
    <property type="match status" value="1"/>
</dbReference>
<dbReference type="GO" id="GO:0016787">
    <property type="term" value="F:hydrolase activity"/>
    <property type="evidence" value="ECO:0007669"/>
    <property type="project" value="UniProtKB-KW"/>
</dbReference>
<dbReference type="PANTHER" id="PTHR43540">
    <property type="entry name" value="PEROXYUREIDOACRYLATE/UREIDOACRYLATE AMIDOHYDROLASE-RELATED"/>
    <property type="match status" value="1"/>
</dbReference>
<evidence type="ECO:0000256" key="1">
    <source>
        <dbReference type="ARBA" id="ARBA00022801"/>
    </source>
</evidence>
<reference evidence="4" key="1">
    <citation type="submission" date="2016-06" db="EMBL/GenBank/DDBJ databases">
        <authorList>
            <person name="Varghese N."/>
            <person name="Submissions Spin"/>
        </authorList>
    </citation>
    <scope>NUCLEOTIDE SEQUENCE [LARGE SCALE GENOMIC DNA]</scope>
    <source>
        <strain evidence="4">DSM 43816</strain>
    </source>
</reference>
<dbReference type="InterPro" id="IPR036380">
    <property type="entry name" value="Isochorismatase-like_sf"/>
</dbReference>
<evidence type="ECO:0000313" key="4">
    <source>
        <dbReference type="Proteomes" id="UP000198253"/>
    </source>
</evidence>